<organism evidence="2 3">
    <name type="scientific">Nautilia profundicola (strain ATCC BAA-1463 / DSM 18972 / AmH)</name>
    <dbReference type="NCBI Taxonomy" id="598659"/>
    <lineage>
        <taxon>Bacteria</taxon>
        <taxon>Pseudomonadati</taxon>
        <taxon>Campylobacterota</taxon>
        <taxon>Epsilonproteobacteria</taxon>
        <taxon>Nautiliales</taxon>
        <taxon>Nautiliaceae</taxon>
        <taxon>Nautilia</taxon>
    </lineage>
</organism>
<reference evidence="2 3" key="1">
    <citation type="journal article" date="2009" name="PLoS Genet.">
        <title>Adaptations to submarine hydrothermal environments exemplified by the genome of Nautilia profundicola.</title>
        <authorList>
            <person name="Campbell B.J."/>
            <person name="Smith J.L."/>
            <person name="Hanson T.E."/>
            <person name="Klotz M.G."/>
            <person name="Stein L.Y."/>
            <person name="Lee C.K."/>
            <person name="Wu D."/>
            <person name="Robinson J.M."/>
            <person name="Khouri H.M."/>
            <person name="Eisen J.A."/>
            <person name="Cary S.C."/>
        </authorList>
    </citation>
    <scope>NUCLEOTIDE SEQUENCE [LARGE SCALE GENOMIC DNA]</scope>
    <source>
        <strain evidence="3">ATCC BAA-1463 / DSM 18972 / AmH</strain>
    </source>
</reference>
<keyword evidence="3" id="KW-1185">Reference proteome</keyword>
<dbReference type="RefSeq" id="WP_015901968.1">
    <property type="nucleotide sequence ID" value="NC_012115.1"/>
</dbReference>
<dbReference type="HOGENOM" id="CLU_170908_0_0_7"/>
<protein>
    <recommendedName>
        <fullName evidence="1">Flagellar protein FlgJ N-terminal domain-containing protein</fullName>
    </recommendedName>
</protein>
<feature type="domain" description="Flagellar protein FlgJ N-terminal" evidence="1">
    <location>
        <begin position="44"/>
        <end position="83"/>
    </location>
</feature>
<dbReference type="OrthoDB" id="5324665at2"/>
<name>B9L671_NAUPA</name>
<evidence type="ECO:0000313" key="2">
    <source>
        <dbReference type="EMBL" id="ACM92916.1"/>
    </source>
</evidence>
<dbReference type="eggNOG" id="COG3951">
    <property type="taxonomic scope" value="Bacteria"/>
</dbReference>
<evidence type="ECO:0000259" key="1">
    <source>
        <dbReference type="Pfam" id="PF10135"/>
    </source>
</evidence>
<proteinExistence type="predicted"/>
<dbReference type="InterPro" id="IPR019301">
    <property type="entry name" value="Flagellar_prot_FlgJ_N"/>
</dbReference>
<dbReference type="Proteomes" id="UP000000448">
    <property type="component" value="Chromosome"/>
</dbReference>
<dbReference type="Pfam" id="PF10135">
    <property type="entry name" value="Rod-binding"/>
    <property type="match status" value="1"/>
</dbReference>
<dbReference type="KEGG" id="nam:NAMH_1467"/>
<dbReference type="AlphaFoldDB" id="B9L671"/>
<sequence>MSSYEINIATHHKIDISKTENLKKLKQACDDFESEILNFYLKEAMNSKNELFPESPGEKIYKSMYQEELSKDLSGNFGYSKLLFDYLKKKV</sequence>
<accession>B9L671</accession>
<evidence type="ECO:0000313" key="3">
    <source>
        <dbReference type="Proteomes" id="UP000000448"/>
    </source>
</evidence>
<gene>
    <name evidence="2" type="ordered locus">NAMH_1467</name>
</gene>
<dbReference type="EMBL" id="CP001279">
    <property type="protein sequence ID" value="ACM92916.1"/>
    <property type="molecule type" value="Genomic_DNA"/>
</dbReference>
<dbReference type="STRING" id="598659.NAMH_1467"/>